<name>A0AB39Z2Q6_DROSZ</name>
<evidence type="ECO:0000313" key="2">
    <source>
        <dbReference type="RefSeq" id="XP_016927499.3"/>
    </source>
</evidence>
<keyword evidence="1" id="KW-1185">Reference proteome</keyword>
<reference evidence="2" key="1">
    <citation type="submission" date="2025-08" db="UniProtKB">
        <authorList>
            <consortium name="RefSeq"/>
        </authorList>
    </citation>
    <scope>IDENTIFICATION</scope>
</reference>
<organism evidence="1 2">
    <name type="scientific">Drosophila suzukii</name>
    <name type="common">Spotted-wing drosophila fruit fly</name>
    <dbReference type="NCBI Taxonomy" id="28584"/>
    <lineage>
        <taxon>Eukaryota</taxon>
        <taxon>Metazoa</taxon>
        <taxon>Ecdysozoa</taxon>
        <taxon>Arthropoda</taxon>
        <taxon>Hexapoda</taxon>
        <taxon>Insecta</taxon>
        <taxon>Pterygota</taxon>
        <taxon>Neoptera</taxon>
        <taxon>Endopterygota</taxon>
        <taxon>Diptera</taxon>
        <taxon>Brachycera</taxon>
        <taxon>Muscomorpha</taxon>
        <taxon>Ephydroidea</taxon>
        <taxon>Drosophilidae</taxon>
        <taxon>Drosophila</taxon>
        <taxon>Sophophora</taxon>
    </lineage>
</organism>
<evidence type="ECO:0000313" key="1">
    <source>
        <dbReference type="Proteomes" id="UP001652628"/>
    </source>
</evidence>
<dbReference type="AlphaFoldDB" id="A0AB39Z2Q6"/>
<protein>
    <submittedName>
        <fullName evidence="2">Uncharacterized protein</fullName>
    </submittedName>
</protein>
<dbReference type="Proteomes" id="UP001652628">
    <property type="component" value="Chromosome 2R"/>
</dbReference>
<dbReference type="PANTHER" id="PTHR20898:SF0">
    <property type="entry name" value="DAEDALUS ON 3-RELATED"/>
    <property type="match status" value="1"/>
</dbReference>
<dbReference type="SMART" id="SM00697">
    <property type="entry name" value="DM8"/>
    <property type="match status" value="1"/>
</dbReference>
<sequence length="183" mass="21749">MVIAKQSLSRMDTFRIFLLVSMGPIVLRGHVEFNNVHCLVRDRKFMDFEYCYLKSVNRSYKYLSLKTKFFQLPIESCMTKFQLRMRENKRILYNFDIKVDACKFLRDPDKHVLANWVYQTFAPFSNMNHTCPYTQDVVIDRLPVHHVNKLVQTIIPDGRYFMNTTWVTDGITRADVVLYITKA</sequence>
<dbReference type="RefSeq" id="XP_016927499.3">
    <property type="nucleotide sequence ID" value="XM_017072010.4"/>
</dbReference>
<dbReference type="GeneID" id="108008220"/>
<accession>A0AB39Z2Q6</accession>
<proteinExistence type="predicted"/>
<dbReference type="Pfam" id="PF06477">
    <property type="entry name" value="DUF1091"/>
    <property type="match status" value="1"/>
</dbReference>
<gene>
    <name evidence="2" type="primary">LOC108008220</name>
</gene>
<dbReference type="PANTHER" id="PTHR20898">
    <property type="entry name" value="DAEDALUS ON 3-RELATED-RELATED"/>
    <property type="match status" value="1"/>
</dbReference>
<dbReference type="InterPro" id="IPR010512">
    <property type="entry name" value="DUF1091"/>
</dbReference>